<gene>
    <name evidence="3" type="ORF">E3U44_07415</name>
</gene>
<name>A0A4P7C0U2_9GAMM</name>
<sequence length="159" mass="18065">MNVAKISKPPLVFALVVALGMGPVSFAAQTSTEEIPREEVEREVEEAAQALKTYSAEQRDEAVKEVKGALEDLDARIDRLEAKIKEQWDQMKPAARQKARATLETLRQQRYKVAAWSERLKQSSAEAWEEMKKGFSKAYTTLLESWEEAEQELDRAPPE</sequence>
<protein>
    <submittedName>
        <fullName evidence="3">Uncharacterized protein</fullName>
    </submittedName>
</protein>
<keyword evidence="1" id="KW-0175">Coiled coil</keyword>
<feature type="signal peptide" evidence="2">
    <location>
        <begin position="1"/>
        <end position="27"/>
    </location>
</feature>
<dbReference type="RefSeq" id="WP_134357546.1">
    <property type="nucleotide sequence ID" value="NZ_CP038033.1"/>
</dbReference>
<dbReference type="OrthoDB" id="7865349at2"/>
<evidence type="ECO:0000313" key="3">
    <source>
        <dbReference type="EMBL" id="QBQ54356.1"/>
    </source>
</evidence>
<dbReference type="EMBL" id="CP038033">
    <property type="protein sequence ID" value="QBQ54356.1"/>
    <property type="molecule type" value="Genomic_DNA"/>
</dbReference>
<dbReference type="KEGG" id="nwr:E3U44_07415"/>
<keyword evidence="2" id="KW-0732">Signal</keyword>
<dbReference type="AlphaFoldDB" id="A0A4P7C0U2"/>
<accession>A0A4P7C0U2</accession>
<feature type="coiled-coil region" evidence="1">
    <location>
        <begin position="37"/>
        <end position="90"/>
    </location>
</feature>
<evidence type="ECO:0000313" key="4">
    <source>
        <dbReference type="Proteomes" id="UP000294325"/>
    </source>
</evidence>
<proteinExistence type="predicted"/>
<dbReference type="SUPFAM" id="SSF58113">
    <property type="entry name" value="Apolipoprotein A-I"/>
    <property type="match status" value="1"/>
</dbReference>
<feature type="chain" id="PRO_5020482327" evidence="2">
    <location>
        <begin position="28"/>
        <end position="159"/>
    </location>
</feature>
<evidence type="ECO:0000256" key="2">
    <source>
        <dbReference type="SAM" id="SignalP"/>
    </source>
</evidence>
<dbReference type="Proteomes" id="UP000294325">
    <property type="component" value="Chromosome"/>
</dbReference>
<keyword evidence="4" id="KW-1185">Reference proteome</keyword>
<organism evidence="3 4">
    <name type="scientific">Nitrosococcus wardiae</name>
    <dbReference type="NCBI Taxonomy" id="1814290"/>
    <lineage>
        <taxon>Bacteria</taxon>
        <taxon>Pseudomonadati</taxon>
        <taxon>Pseudomonadota</taxon>
        <taxon>Gammaproteobacteria</taxon>
        <taxon>Chromatiales</taxon>
        <taxon>Chromatiaceae</taxon>
        <taxon>Nitrosococcus</taxon>
    </lineage>
</organism>
<evidence type="ECO:0000256" key="1">
    <source>
        <dbReference type="SAM" id="Coils"/>
    </source>
</evidence>
<reference evidence="3 4" key="1">
    <citation type="submission" date="2019-03" db="EMBL/GenBank/DDBJ databases">
        <title>The genome sequence of Nitrosococcus wardiae strain D1FHST reveals the archetypal metabolic capacity of ammonia-oxidizing Gammaproteobacteria.</title>
        <authorList>
            <person name="Wang L."/>
            <person name="Lim C.K."/>
            <person name="Hanson T.E."/>
            <person name="Dang H."/>
            <person name="Klotz M.G."/>
        </authorList>
    </citation>
    <scope>NUCLEOTIDE SEQUENCE [LARGE SCALE GENOMIC DNA]</scope>
    <source>
        <strain evidence="3 4">D1FHS</strain>
    </source>
</reference>